<dbReference type="InterPro" id="IPR018060">
    <property type="entry name" value="HTH_AraC"/>
</dbReference>
<dbReference type="Proteomes" id="UP001354971">
    <property type="component" value="Unassembled WGS sequence"/>
</dbReference>
<name>A0ABU7LMI8_9PROT</name>
<reference evidence="7 8" key="1">
    <citation type="submission" date="2024-01" db="EMBL/GenBank/DDBJ databases">
        <title>Hyphobacterium bacterium isolated from marine sediment.</title>
        <authorList>
            <person name="Zhao S."/>
        </authorList>
    </citation>
    <scope>NUCLEOTIDE SEQUENCE [LARGE SCALE GENOMIC DNA]</scope>
    <source>
        <strain evidence="8">HN65</strain>
    </source>
</reference>
<evidence type="ECO:0000256" key="2">
    <source>
        <dbReference type="ARBA" id="ARBA00023125"/>
    </source>
</evidence>
<dbReference type="SUPFAM" id="SSF46689">
    <property type="entry name" value="Homeodomain-like"/>
    <property type="match status" value="1"/>
</dbReference>
<dbReference type="RefSeq" id="WP_330197806.1">
    <property type="nucleotide sequence ID" value="NZ_JAZDRP010000001.1"/>
</dbReference>
<evidence type="ECO:0000259" key="6">
    <source>
        <dbReference type="PROSITE" id="PS01124"/>
    </source>
</evidence>
<sequence>MLDFGMGLKLLAALAAAGWLAWMVFHQRWSRLHIMWAVFCAGLVAIMAIEVFGRQAVGPAYPFLAIISCASCSFFWLTSRELFRHKPALGWPEMALVFGIFLPTIFDQIALATGFGAVIGEAALASTMERLDGLQTLFSSAALVLAFGEGLNGWSGISDQEKRIRYIFLSSFGAGVGICVMLFDHGRLELISPGVTMAIQGICAAGIMVTASIAIIHRQGHPLPAGSTRKAPPASEEEITLAKRAETLVAGGAYLDPDLKVATLARRLNEKDYRLSRAIVAGLNQSNFNRFVNKFRIQHAKQLLADPEHSRRGILNVALDSGFASLGPFNRAFKEATGLTPREYREQQKAAARTGNGLSSNEVFAE</sequence>
<feature type="region of interest" description="Disordered" evidence="4">
    <location>
        <begin position="344"/>
        <end position="366"/>
    </location>
</feature>
<organism evidence="7 8">
    <name type="scientific">Hyphobacterium lacteum</name>
    <dbReference type="NCBI Taxonomy" id="3116575"/>
    <lineage>
        <taxon>Bacteria</taxon>
        <taxon>Pseudomonadati</taxon>
        <taxon>Pseudomonadota</taxon>
        <taxon>Alphaproteobacteria</taxon>
        <taxon>Maricaulales</taxon>
        <taxon>Maricaulaceae</taxon>
        <taxon>Hyphobacterium</taxon>
    </lineage>
</organism>
<feature type="transmembrane region" description="Helical" evidence="5">
    <location>
        <begin position="166"/>
        <end position="183"/>
    </location>
</feature>
<dbReference type="PROSITE" id="PS00041">
    <property type="entry name" value="HTH_ARAC_FAMILY_1"/>
    <property type="match status" value="1"/>
</dbReference>
<keyword evidence="8" id="KW-1185">Reference proteome</keyword>
<feature type="transmembrane region" description="Helical" evidence="5">
    <location>
        <begin position="6"/>
        <end position="25"/>
    </location>
</feature>
<evidence type="ECO:0000256" key="4">
    <source>
        <dbReference type="SAM" id="MobiDB-lite"/>
    </source>
</evidence>
<dbReference type="Gene3D" id="1.10.10.60">
    <property type="entry name" value="Homeodomain-like"/>
    <property type="match status" value="1"/>
</dbReference>
<feature type="transmembrane region" description="Helical" evidence="5">
    <location>
        <begin position="195"/>
        <end position="216"/>
    </location>
</feature>
<evidence type="ECO:0000256" key="5">
    <source>
        <dbReference type="SAM" id="Phobius"/>
    </source>
</evidence>
<evidence type="ECO:0000313" key="8">
    <source>
        <dbReference type="Proteomes" id="UP001354971"/>
    </source>
</evidence>
<dbReference type="PROSITE" id="PS01124">
    <property type="entry name" value="HTH_ARAC_FAMILY_2"/>
    <property type="match status" value="1"/>
</dbReference>
<protein>
    <submittedName>
        <fullName evidence="7">AraC family transcriptional regulator</fullName>
    </submittedName>
</protein>
<gene>
    <name evidence="7" type="ORF">V0U79_02110</name>
</gene>
<dbReference type="InterPro" id="IPR018062">
    <property type="entry name" value="HTH_AraC-typ_CS"/>
</dbReference>
<feature type="transmembrane region" description="Helical" evidence="5">
    <location>
        <begin position="134"/>
        <end position="154"/>
    </location>
</feature>
<dbReference type="EMBL" id="JAZDRP010000001">
    <property type="protein sequence ID" value="MEE2525143.1"/>
    <property type="molecule type" value="Genomic_DNA"/>
</dbReference>
<keyword evidence="2" id="KW-0238">DNA-binding</keyword>
<comment type="caution">
    <text evidence="7">The sequence shown here is derived from an EMBL/GenBank/DDBJ whole genome shotgun (WGS) entry which is preliminary data.</text>
</comment>
<keyword evidence="5" id="KW-0812">Transmembrane</keyword>
<proteinExistence type="predicted"/>
<feature type="transmembrane region" description="Helical" evidence="5">
    <location>
        <begin position="32"/>
        <end position="53"/>
    </location>
</feature>
<feature type="transmembrane region" description="Helical" evidence="5">
    <location>
        <begin position="59"/>
        <end position="77"/>
    </location>
</feature>
<keyword evidence="5" id="KW-0472">Membrane</keyword>
<keyword evidence="1" id="KW-0805">Transcription regulation</keyword>
<feature type="compositionally biased region" description="Polar residues" evidence="4">
    <location>
        <begin position="356"/>
        <end position="366"/>
    </location>
</feature>
<dbReference type="PRINTS" id="PR00032">
    <property type="entry name" value="HTHARAC"/>
</dbReference>
<dbReference type="PANTHER" id="PTHR43280:SF29">
    <property type="entry name" value="ARAC-FAMILY TRANSCRIPTIONAL REGULATOR"/>
    <property type="match status" value="1"/>
</dbReference>
<keyword evidence="3" id="KW-0804">Transcription</keyword>
<dbReference type="InterPro" id="IPR009057">
    <property type="entry name" value="Homeodomain-like_sf"/>
</dbReference>
<dbReference type="InterPro" id="IPR020449">
    <property type="entry name" value="Tscrpt_reg_AraC-type_HTH"/>
</dbReference>
<accession>A0ABU7LMI8</accession>
<feature type="domain" description="HTH araC/xylS-type" evidence="6">
    <location>
        <begin position="243"/>
        <end position="347"/>
    </location>
</feature>
<dbReference type="PANTHER" id="PTHR43280">
    <property type="entry name" value="ARAC-FAMILY TRANSCRIPTIONAL REGULATOR"/>
    <property type="match status" value="1"/>
</dbReference>
<dbReference type="SMART" id="SM00342">
    <property type="entry name" value="HTH_ARAC"/>
    <property type="match status" value="1"/>
</dbReference>
<dbReference type="Pfam" id="PF12833">
    <property type="entry name" value="HTH_18"/>
    <property type="match status" value="1"/>
</dbReference>
<evidence type="ECO:0000256" key="3">
    <source>
        <dbReference type="ARBA" id="ARBA00023163"/>
    </source>
</evidence>
<keyword evidence="5" id="KW-1133">Transmembrane helix</keyword>
<evidence type="ECO:0000256" key="1">
    <source>
        <dbReference type="ARBA" id="ARBA00023015"/>
    </source>
</evidence>
<evidence type="ECO:0000313" key="7">
    <source>
        <dbReference type="EMBL" id="MEE2525143.1"/>
    </source>
</evidence>